<dbReference type="SMART" id="SM00530">
    <property type="entry name" value="HTH_XRE"/>
    <property type="match status" value="1"/>
</dbReference>
<dbReference type="Gene3D" id="1.10.260.40">
    <property type="entry name" value="lambda repressor-like DNA-binding domains"/>
    <property type="match status" value="1"/>
</dbReference>
<dbReference type="AlphaFoldDB" id="A0A1F7S454"/>
<gene>
    <name evidence="2" type="ORF">A2161_22765</name>
</gene>
<accession>A0A1F7S454</accession>
<name>A0A1F7S454_9BACT</name>
<reference evidence="2 3" key="1">
    <citation type="journal article" date="2016" name="Nat. Commun.">
        <title>Thousands of microbial genomes shed light on interconnected biogeochemical processes in an aquifer system.</title>
        <authorList>
            <person name="Anantharaman K."/>
            <person name="Brown C.T."/>
            <person name="Hug L.A."/>
            <person name="Sharon I."/>
            <person name="Castelle C.J."/>
            <person name="Probst A.J."/>
            <person name="Thomas B.C."/>
            <person name="Singh A."/>
            <person name="Wilkins M.J."/>
            <person name="Karaoz U."/>
            <person name="Brodie E.L."/>
            <person name="Williams K.H."/>
            <person name="Hubbard S.S."/>
            <person name="Banfield J.F."/>
        </authorList>
    </citation>
    <scope>NUCLEOTIDE SEQUENCE [LARGE SCALE GENOMIC DNA]</scope>
</reference>
<dbReference type="SUPFAM" id="SSF47413">
    <property type="entry name" value="lambda repressor-like DNA-binding domains"/>
    <property type="match status" value="1"/>
</dbReference>
<dbReference type="GO" id="GO:0003677">
    <property type="term" value="F:DNA binding"/>
    <property type="evidence" value="ECO:0007669"/>
    <property type="project" value="InterPro"/>
</dbReference>
<comment type="caution">
    <text evidence="2">The sequence shown here is derived from an EMBL/GenBank/DDBJ whole genome shotgun (WGS) entry which is preliminary data.</text>
</comment>
<dbReference type="EMBL" id="MGDD01000051">
    <property type="protein sequence ID" value="OGL47887.1"/>
    <property type="molecule type" value="Genomic_DNA"/>
</dbReference>
<organism evidence="2 3">
    <name type="scientific">Candidatus Schekmanbacteria bacterium RBG_13_48_7</name>
    <dbReference type="NCBI Taxonomy" id="1817878"/>
    <lineage>
        <taxon>Bacteria</taxon>
        <taxon>Candidatus Schekmaniibacteriota</taxon>
    </lineage>
</organism>
<sequence>MINENYNKEITWKTFSDQWKTDDEFREYYEVDRLMGMFIEALAEIMLDNSWKQKDLAKNLGVSNSYLGRLLKGKKNVSLKTIARMLLKFGKRASISVAELEDDFVPSKNHVSEKYEREFIFKFKSQENLQKIEKKNHTYDSSEVSSNITFEKLGV</sequence>
<dbReference type="Pfam" id="PF01381">
    <property type="entry name" value="HTH_3"/>
    <property type="match status" value="1"/>
</dbReference>
<evidence type="ECO:0000313" key="2">
    <source>
        <dbReference type="EMBL" id="OGL47887.1"/>
    </source>
</evidence>
<dbReference type="InterPro" id="IPR010982">
    <property type="entry name" value="Lambda_DNA-bd_dom_sf"/>
</dbReference>
<dbReference type="Proteomes" id="UP000179266">
    <property type="component" value="Unassembled WGS sequence"/>
</dbReference>
<protein>
    <recommendedName>
        <fullName evidence="1">HTH cro/C1-type domain-containing protein</fullName>
    </recommendedName>
</protein>
<dbReference type="PROSITE" id="PS50943">
    <property type="entry name" value="HTH_CROC1"/>
    <property type="match status" value="1"/>
</dbReference>
<feature type="domain" description="HTH cro/C1-type" evidence="1">
    <location>
        <begin position="42"/>
        <end position="100"/>
    </location>
</feature>
<evidence type="ECO:0000259" key="1">
    <source>
        <dbReference type="PROSITE" id="PS50943"/>
    </source>
</evidence>
<evidence type="ECO:0000313" key="3">
    <source>
        <dbReference type="Proteomes" id="UP000179266"/>
    </source>
</evidence>
<proteinExistence type="predicted"/>
<dbReference type="InterPro" id="IPR001387">
    <property type="entry name" value="Cro/C1-type_HTH"/>
</dbReference>
<dbReference type="CDD" id="cd00093">
    <property type="entry name" value="HTH_XRE"/>
    <property type="match status" value="1"/>
</dbReference>